<feature type="transmembrane region" description="Helical" evidence="8">
    <location>
        <begin position="85"/>
        <end position="104"/>
    </location>
</feature>
<dbReference type="GO" id="GO:0042907">
    <property type="term" value="F:xanthine transmembrane transporter activity"/>
    <property type="evidence" value="ECO:0007669"/>
    <property type="project" value="TreeGrafter"/>
</dbReference>
<feature type="transmembrane region" description="Helical" evidence="8">
    <location>
        <begin position="21"/>
        <end position="49"/>
    </location>
</feature>
<organism evidence="9 10">
    <name type="scientific">Pseudodesulfovibrio hydrargyri</name>
    <dbReference type="NCBI Taxonomy" id="2125990"/>
    <lineage>
        <taxon>Bacteria</taxon>
        <taxon>Pseudomonadati</taxon>
        <taxon>Thermodesulfobacteriota</taxon>
        <taxon>Desulfovibrionia</taxon>
        <taxon>Desulfovibrionales</taxon>
        <taxon>Desulfovibrionaceae</taxon>
    </lineage>
</organism>
<feature type="transmembrane region" description="Helical" evidence="8">
    <location>
        <begin position="424"/>
        <end position="447"/>
    </location>
</feature>
<keyword evidence="4" id="KW-1003">Cell membrane</keyword>
<dbReference type="InterPro" id="IPR006042">
    <property type="entry name" value="Xan_ur_permease"/>
</dbReference>
<keyword evidence="5 8" id="KW-0812">Transmembrane</keyword>
<feature type="transmembrane region" description="Helical" evidence="8">
    <location>
        <begin position="116"/>
        <end position="134"/>
    </location>
</feature>
<feature type="transmembrane region" description="Helical" evidence="8">
    <location>
        <begin position="367"/>
        <end position="385"/>
    </location>
</feature>
<dbReference type="EMBL" id="LKAQ01000004">
    <property type="protein sequence ID" value="OIQ50904.1"/>
    <property type="molecule type" value="Genomic_DNA"/>
</dbReference>
<dbReference type="NCBIfam" id="TIGR03173">
    <property type="entry name" value="pbuX"/>
    <property type="match status" value="1"/>
</dbReference>
<evidence type="ECO:0000256" key="2">
    <source>
        <dbReference type="ARBA" id="ARBA00008821"/>
    </source>
</evidence>
<evidence type="ECO:0000256" key="7">
    <source>
        <dbReference type="ARBA" id="ARBA00023136"/>
    </source>
</evidence>
<reference evidence="9 10" key="1">
    <citation type="submission" date="2015-09" db="EMBL/GenBank/DDBJ databases">
        <title>Genome of Desulfovibrio dechloracetivorans BerOc1, a mercury methylating strain isolated from highly hydrocarbons and metals contaminated coastal sediments.</title>
        <authorList>
            <person name="Goni Urriza M."/>
            <person name="Gassie C."/>
            <person name="Bouchez O."/>
            <person name="Klopp C."/>
            <person name="Ranchou-Peyruse A."/>
            <person name="Remy G."/>
        </authorList>
    </citation>
    <scope>NUCLEOTIDE SEQUENCE [LARGE SCALE GENOMIC DNA]</scope>
    <source>
        <strain evidence="9 10">BerOc1</strain>
    </source>
</reference>
<evidence type="ECO:0000256" key="8">
    <source>
        <dbReference type="SAM" id="Phobius"/>
    </source>
</evidence>
<evidence type="ECO:0000256" key="4">
    <source>
        <dbReference type="ARBA" id="ARBA00022475"/>
    </source>
</evidence>
<feature type="transmembrane region" description="Helical" evidence="8">
    <location>
        <begin position="209"/>
        <end position="229"/>
    </location>
</feature>
<dbReference type="Pfam" id="PF00860">
    <property type="entry name" value="Xan_ur_permease"/>
    <property type="match status" value="1"/>
</dbReference>
<dbReference type="NCBIfam" id="NF037981">
    <property type="entry name" value="NCS2_1"/>
    <property type="match status" value="1"/>
</dbReference>
<accession>A0A1J5N7W3</accession>
<feature type="transmembrane region" description="Helical" evidence="8">
    <location>
        <begin position="249"/>
        <end position="269"/>
    </location>
</feature>
<evidence type="ECO:0000256" key="1">
    <source>
        <dbReference type="ARBA" id="ARBA00004651"/>
    </source>
</evidence>
<dbReference type="AlphaFoldDB" id="A0A1J5N7W3"/>
<feature type="transmembrane region" description="Helical" evidence="8">
    <location>
        <begin position="397"/>
        <end position="418"/>
    </location>
</feature>
<keyword evidence="10" id="KW-1185">Reference proteome</keyword>
<comment type="similarity">
    <text evidence="2">Belongs to the nucleobase:cation symporter-2 (NCS2) (TC 2.A.40) family.</text>
</comment>
<feature type="transmembrane region" description="Helical" evidence="8">
    <location>
        <begin position="141"/>
        <end position="162"/>
    </location>
</feature>
<feature type="transmembrane region" description="Helical" evidence="8">
    <location>
        <begin position="182"/>
        <end position="202"/>
    </location>
</feature>
<dbReference type="InterPro" id="IPR017588">
    <property type="entry name" value="UacT-like"/>
</dbReference>
<keyword evidence="7 8" id="KW-0472">Membrane</keyword>
<feature type="transmembrane region" description="Helical" evidence="8">
    <location>
        <begin position="55"/>
        <end position="73"/>
    </location>
</feature>
<dbReference type="Proteomes" id="UP000181901">
    <property type="component" value="Unassembled WGS sequence"/>
</dbReference>
<gene>
    <name evidence="9" type="primary">xanP</name>
    <name evidence="9" type="ORF">BerOc1_02846</name>
</gene>
<evidence type="ECO:0000313" key="10">
    <source>
        <dbReference type="Proteomes" id="UP000181901"/>
    </source>
</evidence>
<keyword evidence="3" id="KW-0813">Transport</keyword>
<evidence type="ECO:0000256" key="6">
    <source>
        <dbReference type="ARBA" id="ARBA00022989"/>
    </source>
</evidence>
<evidence type="ECO:0000313" key="9">
    <source>
        <dbReference type="EMBL" id="OIQ50904.1"/>
    </source>
</evidence>
<evidence type="ECO:0000256" key="3">
    <source>
        <dbReference type="ARBA" id="ARBA00022448"/>
    </source>
</evidence>
<name>A0A1J5N7W3_9BACT</name>
<keyword evidence="6 8" id="KW-1133">Transmembrane helix</keyword>
<dbReference type="PANTHER" id="PTHR42810:SF2">
    <property type="entry name" value="PURINE PERMEASE C1399.01C-RELATED"/>
    <property type="match status" value="1"/>
</dbReference>
<evidence type="ECO:0000256" key="5">
    <source>
        <dbReference type="ARBA" id="ARBA00022692"/>
    </source>
</evidence>
<dbReference type="GO" id="GO:0005886">
    <property type="term" value="C:plasma membrane"/>
    <property type="evidence" value="ECO:0007669"/>
    <property type="project" value="UniProtKB-SubCell"/>
</dbReference>
<dbReference type="PROSITE" id="PS01116">
    <property type="entry name" value="XANTH_URACIL_PERMASE"/>
    <property type="match status" value="1"/>
</dbReference>
<dbReference type="InterPro" id="IPR006043">
    <property type="entry name" value="NCS2"/>
</dbReference>
<comment type="subcellular location">
    <subcellularLocation>
        <location evidence="1">Cell membrane</location>
        <topology evidence="1">Multi-pass membrane protein</topology>
    </subcellularLocation>
</comment>
<dbReference type="PANTHER" id="PTHR42810">
    <property type="entry name" value="PURINE PERMEASE C1399.01C-RELATED"/>
    <property type="match status" value="1"/>
</dbReference>
<feature type="transmembrane region" description="Helical" evidence="8">
    <location>
        <begin position="340"/>
        <end position="361"/>
    </location>
</feature>
<dbReference type="RefSeq" id="WP_242653012.1">
    <property type="nucleotide sequence ID" value="NZ_LKAQ01000004.1"/>
</dbReference>
<sequence length="464" mass="48696">MATSQHGGEMIFKLEDRPSPVKAFFAALQHLMAIFIGIVTPAIVISGVLGFSTEVSSYLISMSLFVSGVATFIQCRKIGPVGSGLLSIQGTSFTFLSLCIGIGLSVKSAGGSEHEVLAAIFGTCLLASPVEMIFSRFIPLLNRIITPLVSGIVVTLIGMSLIKVGLTDVGGGAWLLRNKPELFASPMNLTLAGIVLLVIILFNRSSNKWLRMGAIVFGLIAGYVVAAFLGKVDFSAISKLEAVALPIPFKFGVSVSWPHLIPMALLFLVTTVESMGDLTATSMVSGEPVVGDVYMKRISGGILGDGINSALAAVFNTFPNTTFSQNNGVIQMTGVASRYVGIWIAGLLVLFGVCPVVGGVFSIIPNSVLGGATLIMFGTVAAAGIRIISSSIIDRRGVLIMALSFATGLGVVFVPEILQSFPPFFKGVFGSAITTGGLTAIALNIILPHDLRKLHVDEPLKDML</sequence>
<protein>
    <submittedName>
        <fullName evidence="9">Xanthine permease XanP</fullName>
    </submittedName>
</protein>
<dbReference type="NCBIfam" id="TIGR00801">
    <property type="entry name" value="ncs2"/>
    <property type="match status" value="1"/>
</dbReference>
<proteinExistence type="inferred from homology"/>
<comment type="caution">
    <text evidence="9">The sequence shown here is derived from an EMBL/GenBank/DDBJ whole genome shotgun (WGS) entry which is preliminary data.</text>
</comment>